<reference evidence="1 2" key="1">
    <citation type="submission" date="2015-07" db="EMBL/GenBank/DDBJ databases">
        <title>The genome of Pseudoloma neurophilia, a relevant intracellular parasite of the zebrafish.</title>
        <authorList>
            <person name="Ndikumana S."/>
            <person name="Pelin A."/>
            <person name="Sanders J."/>
            <person name="Corradi N."/>
        </authorList>
    </citation>
    <scope>NUCLEOTIDE SEQUENCE [LARGE SCALE GENOMIC DNA]</scope>
    <source>
        <strain evidence="1 2">MK1</strain>
    </source>
</reference>
<dbReference type="EMBL" id="LGUB01000325">
    <property type="protein sequence ID" value="KRH93470.1"/>
    <property type="molecule type" value="Genomic_DNA"/>
</dbReference>
<evidence type="ECO:0000313" key="1">
    <source>
        <dbReference type="EMBL" id="KRH93470.1"/>
    </source>
</evidence>
<comment type="caution">
    <text evidence="1">The sequence shown here is derived from an EMBL/GenBank/DDBJ whole genome shotgun (WGS) entry which is preliminary data.</text>
</comment>
<accession>A0A0R0M1H1</accession>
<protein>
    <submittedName>
        <fullName evidence="1">Uncharacterized protein</fullName>
    </submittedName>
</protein>
<evidence type="ECO:0000313" key="2">
    <source>
        <dbReference type="Proteomes" id="UP000051530"/>
    </source>
</evidence>
<dbReference type="VEuPathDB" id="MicrosporidiaDB:M153_844000158"/>
<sequence length="52" mass="6289">MLHKIDKKKAEMIKKFCGKSVLFYKHCLKRAYFCIKCYSQFNLSGIFLYEML</sequence>
<feature type="non-terminal residue" evidence="1">
    <location>
        <position position="52"/>
    </location>
</feature>
<keyword evidence="2" id="KW-1185">Reference proteome</keyword>
<organism evidence="1 2">
    <name type="scientific">Pseudoloma neurophilia</name>
    <dbReference type="NCBI Taxonomy" id="146866"/>
    <lineage>
        <taxon>Eukaryota</taxon>
        <taxon>Fungi</taxon>
        <taxon>Fungi incertae sedis</taxon>
        <taxon>Microsporidia</taxon>
        <taxon>Pseudoloma</taxon>
    </lineage>
</organism>
<dbReference type="Proteomes" id="UP000051530">
    <property type="component" value="Unassembled WGS sequence"/>
</dbReference>
<gene>
    <name evidence="1" type="ORF">M153_844000158</name>
</gene>
<proteinExistence type="predicted"/>
<name>A0A0R0M1H1_9MICR</name>
<dbReference type="AlphaFoldDB" id="A0A0R0M1H1"/>